<protein>
    <submittedName>
        <fullName evidence="9">FtsX-like permease family protein</fullName>
    </submittedName>
</protein>
<feature type="domain" description="MacB-like periplasmic core" evidence="8">
    <location>
        <begin position="20"/>
        <end position="245"/>
    </location>
</feature>
<dbReference type="InterPro" id="IPR003838">
    <property type="entry name" value="ABC3_permease_C"/>
</dbReference>
<feature type="domain" description="MacB-like periplasmic core" evidence="8">
    <location>
        <begin position="437"/>
        <end position="656"/>
    </location>
</feature>
<proteinExistence type="predicted"/>
<evidence type="ECO:0000256" key="6">
    <source>
        <dbReference type="SAM" id="Phobius"/>
    </source>
</evidence>
<evidence type="ECO:0000256" key="5">
    <source>
        <dbReference type="ARBA" id="ARBA00023136"/>
    </source>
</evidence>
<dbReference type="RefSeq" id="WP_162446410.1">
    <property type="nucleotide sequence ID" value="NZ_CP048222.1"/>
</dbReference>
<feature type="domain" description="ABC3 transporter permease C-terminal" evidence="7">
    <location>
        <begin position="694"/>
        <end position="802"/>
    </location>
</feature>
<feature type="transmembrane region" description="Helical" evidence="6">
    <location>
        <begin position="774"/>
        <end position="799"/>
    </location>
</feature>
<evidence type="ECO:0000313" key="9">
    <source>
        <dbReference type="EMBL" id="QHT70432.1"/>
    </source>
</evidence>
<dbReference type="PANTHER" id="PTHR30572">
    <property type="entry name" value="MEMBRANE COMPONENT OF TRANSPORTER-RELATED"/>
    <property type="match status" value="1"/>
</dbReference>
<dbReference type="PANTHER" id="PTHR30572:SF18">
    <property type="entry name" value="ABC-TYPE MACROLIDE FAMILY EXPORT SYSTEM PERMEASE COMPONENT 2"/>
    <property type="match status" value="1"/>
</dbReference>
<feature type="transmembrane region" description="Helical" evidence="6">
    <location>
        <begin position="286"/>
        <end position="307"/>
    </location>
</feature>
<feature type="transmembrane region" description="Helical" evidence="6">
    <location>
        <begin position="742"/>
        <end position="762"/>
    </location>
</feature>
<dbReference type="Pfam" id="PF12704">
    <property type="entry name" value="MacB_PCD"/>
    <property type="match status" value="2"/>
</dbReference>
<dbReference type="Proteomes" id="UP000480178">
    <property type="component" value="Chromosome"/>
</dbReference>
<feature type="transmembrane region" description="Helical" evidence="6">
    <location>
        <begin position="430"/>
        <end position="450"/>
    </location>
</feature>
<evidence type="ECO:0000256" key="4">
    <source>
        <dbReference type="ARBA" id="ARBA00022989"/>
    </source>
</evidence>
<dbReference type="PROSITE" id="PS51257">
    <property type="entry name" value="PROKAR_LIPOPROTEIN"/>
    <property type="match status" value="1"/>
</dbReference>
<dbReference type="EMBL" id="CP048222">
    <property type="protein sequence ID" value="QHT70432.1"/>
    <property type="molecule type" value="Genomic_DNA"/>
</dbReference>
<dbReference type="AlphaFoldDB" id="A0A6C0GSD1"/>
<gene>
    <name evidence="9" type="ORF">GXP67_29140</name>
</gene>
<keyword evidence="2" id="KW-1003">Cell membrane</keyword>
<keyword evidence="3 6" id="KW-0812">Transmembrane</keyword>
<feature type="transmembrane region" description="Helical" evidence="6">
    <location>
        <begin position="690"/>
        <end position="714"/>
    </location>
</feature>
<feature type="transmembrane region" description="Helical" evidence="6">
    <location>
        <begin position="380"/>
        <end position="405"/>
    </location>
</feature>
<dbReference type="GO" id="GO:0022857">
    <property type="term" value="F:transmembrane transporter activity"/>
    <property type="evidence" value="ECO:0007669"/>
    <property type="project" value="TreeGrafter"/>
</dbReference>
<feature type="domain" description="ABC3 transporter permease C-terminal" evidence="7">
    <location>
        <begin position="293"/>
        <end position="408"/>
    </location>
</feature>
<keyword evidence="10" id="KW-1185">Reference proteome</keyword>
<keyword evidence="4 6" id="KW-1133">Transmembrane helix</keyword>
<evidence type="ECO:0000256" key="1">
    <source>
        <dbReference type="ARBA" id="ARBA00004651"/>
    </source>
</evidence>
<evidence type="ECO:0000256" key="3">
    <source>
        <dbReference type="ARBA" id="ARBA00022692"/>
    </source>
</evidence>
<dbReference type="InterPro" id="IPR025857">
    <property type="entry name" value="MacB_PCD"/>
</dbReference>
<evidence type="ECO:0000259" key="8">
    <source>
        <dbReference type="Pfam" id="PF12704"/>
    </source>
</evidence>
<dbReference type="Pfam" id="PF02687">
    <property type="entry name" value="FtsX"/>
    <property type="match status" value="2"/>
</dbReference>
<evidence type="ECO:0000259" key="7">
    <source>
        <dbReference type="Pfam" id="PF02687"/>
    </source>
</evidence>
<accession>A0A6C0GSD1</accession>
<feature type="transmembrane region" description="Helical" evidence="6">
    <location>
        <begin position="21"/>
        <end position="42"/>
    </location>
</feature>
<dbReference type="InterPro" id="IPR050250">
    <property type="entry name" value="Macrolide_Exporter_MacB"/>
</dbReference>
<dbReference type="GO" id="GO:0005886">
    <property type="term" value="C:plasma membrane"/>
    <property type="evidence" value="ECO:0007669"/>
    <property type="project" value="UniProtKB-SubCell"/>
</dbReference>
<dbReference type="KEGG" id="rhoz:GXP67_29140"/>
<keyword evidence="5 6" id="KW-0472">Membrane</keyword>
<name>A0A6C0GSD1_9BACT</name>
<feature type="transmembrane region" description="Helical" evidence="6">
    <location>
        <begin position="338"/>
        <end position="360"/>
    </location>
</feature>
<sequence length="813" mass="90540">MLRNYFITAYRYLTRQKGYTLLNITGLTFGMACFLLIALYVVDELSFDAFHQDSDQIYRLLETKTSGEGKTTKTATVAYNVSAQGEKSFPQIVASTRSFGMGRANISNPANNNVFYDDFWMGDQNFLKVFSYPLLEGDAATVLQEPYSVVITPEIALKLFGDKPAMGELIQTDRFPTPFKVTGIFKEIPSNSHLSIRLLFSEATMHSNAEYAQFIAKDWTGNGFITYIKTTNEASIETLTANLNKLAKANRKEETGQRLISLQPLKDIHFHSAEIENNLGRTGDIFYVYVFSIIAFFVLTIACINYMNLSTARSAKRAKEVGVRKVIGANRSTLMGQFLTESLLIAGISLVFATLVVHFALPAFNEFTEKKLSLDTTTDIRIWLGIFGVTLLVGILSGSYPAFFLSRYRPYEVLKGVISGERGNLSLRRMLVICQFTLSITMIIATLLVYTQLQYVRNKNLGFDKEQLVIVDINSGKVRKGAETIKSEYAKLSQVKSVTVSSRVPGEWKNLMQVKVKSESNPSADGTDSYILGVDEDFTNTFAIHLLQGRNFNPGAPADSMAVLINETAAKALGIQQASEQLIDIPAVSNGGVASPLEKPMKARVIGIVKDFHFQSLHQTIAPMILAHYSNPLQYIDYFTVRLSAENAAQAISQLESILHQIDPAHLFEYHFLDEQVDLFYREDIKRESIFIASSFATIFIACLGLFGLAAFTAQQRTKEIGIRKVLGASVGNIVTLLSKDFLTLVLISFIVSIPLAWMAMHQWLQNFAYRIEISWWIFALAGILAISVALLTVSFQAIKAALANPVKSLRNE</sequence>
<evidence type="ECO:0000313" key="10">
    <source>
        <dbReference type="Proteomes" id="UP000480178"/>
    </source>
</evidence>
<reference evidence="9 10" key="1">
    <citation type="submission" date="2020-01" db="EMBL/GenBank/DDBJ databases">
        <authorList>
            <person name="Kim M.K."/>
        </authorList>
    </citation>
    <scope>NUCLEOTIDE SEQUENCE [LARGE SCALE GENOMIC DNA]</scope>
    <source>
        <strain evidence="9 10">172606-1</strain>
    </source>
</reference>
<evidence type="ECO:0000256" key="2">
    <source>
        <dbReference type="ARBA" id="ARBA00022475"/>
    </source>
</evidence>
<organism evidence="9 10">
    <name type="scientific">Rhodocytophaga rosea</name>
    <dbReference type="NCBI Taxonomy" id="2704465"/>
    <lineage>
        <taxon>Bacteria</taxon>
        <taxon>Pseudomonadati</taxon>
        <taxon>Bacteroidota</taxon>
        <taxon>Cytophagia</taxon>
        <taxon>Cytophagales</taxon>
        <taxon>Rhodocytophagaceae</taxon>
        <taxon>Rhodocytophaga</taxon>
    </lineage>
</organism>
<comment type="subcellular location">
    <subcellularLocation>
        <location evidence="1">Cell membrane</location>
        <topology evidence="1">Multi-pass membrane protein</topology>
    </subcellularLocation>
</comment>